<keyword evidence="3" id="KW-1185">Reference proteome</keyword>
<dbReference type="Proteomes" id="UP000661112">
    <property type="component" value="Unassembled WGS sequence"/>
</dbReference>
<protein>
    <submittedName>
        <fullName evidence="2">Uncharacterized protein</fullName>
    </submittedName>
</protein>
<evidence type="ECO:0000256" key="1">
    <source>
        <dbReference type="SAM" id="MobiDB-lite"/>
    </source>
</evidence>
<organism evidence="2 3">
    <name type="scientific">Anabaena azotica FACHB-119</name>
    <dbReference type="NCBI Taxonomy" id="947527"/>
    <lineage>
        <taxon>Bacteria</taxon>
        <taxon>Bacillati</taxon>
        <taxon>Cyanobacteriota</taxon>
        <taxon>Cyanophyceae</taxon>
        <taxon>Nostocales</taxon>
        <taxon>Nostocaceae</taxon>
        <taxon>Anabaena</taxon>
        <taxon>Anabaena azotica</taxon>
    </lineage>
</organism>
<name>A0ABR8D4N9_9NOST</name>
<proteinExistence type="predicted"/>
<sequence>MTNSNFLPDNDLANPVESETEVNRSISDTKREYRKPAVRDLRSLDMVQDTYVSGSWDGGYARRY</sequence>
<evidence type="ECO:0000313" key="3">
    <source>
        <dbReference type="Proteomes" id="UP000661112"/>
    </source>
</evidence>
<accession>A0ABR8D4N9</accession>
<reference evidence="2 3" key="1">
    <citation type="journal article" date="2020" name="ISME J.">
        <title>Comparative genomics reveals insights into cyanobacterial evolution and habitat adaptation.</title>
        <authorList>
            <person name="Chen M.Y."/>
            <person name="Teng W.K."/>
            <person name="Zhao L."/>
            <person name="Hu C.X."/>
            <person name="Zhou Y.K."/>
            <person name="Han B.P."/>
            <person name="Song L.R."/>
            <person name="Shu W.S."/>
        </authorList>
    </citation>
    <scope>NUCLEOTIDE SEQUENCE [LARGE SCALE GENOMIC DNA]</scope>
    <source>
        <strain evidence="2 3">FACHB-119</strain>
    </source>
</reference>
<gene>
    <name evidence="2" type="ORF">H6G83_11015</name>
</gene>
<comment type="caution">
    <text evidence="2">The sequence shown here is derived from an EMBL/GenBank/DDBJ whole genome shotgun (WGS) entry which is preliminary data.</text>
</comment>
<feature type="region of interest" description="Disordered" evidence="1">
    <location>
        <begin position="1"/>
        <end position="28"/>
    </location>
</feature>
<evidence type="ECO:0000313" key="2">
    <source>
        <dbReference type="EMBL" id="MBD2501126.1"/>
    </source>
</evidence>
<dbReference type="EMBL" id="JACJSG010000012">
    <property type="protein sequence ID" value="MBD2501126.1"/>
    <property type="molecule type" value="Genomic_DNA"/>
</dbReference>
<dbReference type="RefSeq" id="WP_190471275.1">
    <property type="nucleotide sequence ID" value="NZ_JACJSG010000012.1"/>
</dbReference>